<protein>
    <submittedName>
        <fullName evidence="1">Uncharacterized protein</fullName>
    </submittedName>
</protein>
<keyword evidence="2" id="KW-1185">Reference proteome</keyword>
<proteinExistence type="predicted"/>
<name>A0ACB8Q4Q6_9AGAM</name>
<evidence type="ECO:0000313" key="2">
    <source>
        <dbReference type="Proteomes" id="UP000814128"/>
    </source>
</evidence>
<organism evidence="1 2">
    <name type="scientific">Vararia minispora EC-137</name>
    <dbReference type="NCBI Taxonomy" id="1314806"/>
    <lineage>
        <taxon>Eukaryota</taxon>
        <taxon>Fungi</taxon>
        <taxon>Dikarya</taxon>
        <taxon>Basidiomycota</taxon>
        <taxon>Agaricomycotina</taxon>
        <taxon>Agaricomycetes</taxon>
        <taxon>Russulales</taxon>
        <taxon>Lachnocladiaceae</taxon>
        <taxon>Vararia</taxon>
    </lineage>
</organism>
<gene>
    <name evidence="1" type="ORF">K488DRAFT_75098</name>
</gene>
<reference evidence="1" key="2">
    <citation type="journal article" date="2022" name="New Phytol.">
        <title>Evolutionary transition to the ectomycorrhizal habit in the genomes of a hyperdiverse lineage of mushroom-forming fungi.</title>
        <authorList>
            <person name="Looney B."/>
            <person name="Miyauchi S."/>
            <person name="Morin E."/>
            <person name="Drula E."/>
            <person name="Courty P.E."/>
            <person name="Kohler A."/>
            <person name="Kuo A."/>
            <person name="LaButti K."/>
            <person name="Pangilinan J."/>
            <person name="Lipzen A."/>
            <person name="Riley R."/>
            <person name="Andreopoulos W."/>
            <person name="He G."/>
            <person name="Johnson J."/>
            <person name="Nolan M."/>
            <person name="Tritt A."/>
            <person name="Barry K.W."/>
            <person name="Grigoriev I.V."/>
            <person name="Nagy L.G."/>
            <person name="Hibbett D."/>
            <person name="Henrissat B."/>
            <person name="Matheny P.B."/>
            <person name="Labbe J."/>
            <person name="Martin F.M."/>
        </authorList>
    </citation>
    <scope>NUCLEOTIDE SEQUENCE</scope>
    <source>
        <strain evidence="1">EC-137</strain>
    </source>
</reference>
<sequence>MQRWQEQFERLQADFLRTVETFHKLDVIWSTVAQESEGKPGHTAYAMRKAGMWRKMAEDCARRFEDEGFKVGEGETLGERIANHYDVTALVARVGEWRKEENDARLTLGAFNRDYCGRANQENRCLGAYTRLSWAKRRPFNRRLDRVHENSLSGTA</sequence>
<evidence type="ECO:0000313" key="1">
    <source>
        <dbReference type="EMBL" id="KAI0026761.1"/>
    </source>
</evidence>
<accession>A0ACB8Q4Q6</accession>
<comment type="caution">
    <text evidence="1">The sequence shown here is derived from an EMBL/GenBank/DDBJ whole genome shotgun (WGS) entry which is preliminary data.</text>
</comment>
<dbReference type="Proteomes" id="UP000814128">
    <property type="component" value="Unassembled WGS sequence"/>
</dbReference>
<dbReference type="EMBL" id="MU274211">
    <property type="protein sequence ID" value="KAI0026761.1"/>
    <property type="molecule type" value="Genomic_DNA"/>
</dbReference>
<reference evidence="1" key="1">
    <citation type="submission" date="2021-02" db="EMBL/GenBank/DDBJ databases">
        <authorList>
            <consortium name="DOE Joint Genome Institute"/>
            <person name="Ahrendt S."/>
            <person name="Looney B.P."/>
            <person name="Miyauchi S."/>
            <person name="Morin E."/>
            <person name="Drula E."/>
            <person name="Courty P.E."/>
            <person name="Chicoki N."/>
            <person name="Fauchery L."/>
            <person name="Kohler A."/>
            <person name="Kuo A."/>
            <person name="Labutti K."/>
            <person name="Pangilinan J."/>
            <person name="Lipzen A."/>
            <person name="Riley R."/>
            <person name="Andreopoulos W."/>
            <person name="He G."/>
            <person name="Johnson J."/>
            <person name="Barry K.W."/>
            <person name="Grigoriev I.V."/>
            <person name="Nagy L."/>
            <person name="Hibbett D."/>
            <person name="Henrissat B."/>
            <person name="Matheny P.B."/>
            <person name="Labbe J."/>
            <person name="Martin F."/>
        </authorList>
    </citation>
    <scope>NUCLEOTIDE SEQUENCE</scope>
    <source>
        <strain evidence="1">EC-137</strain>
    </source>
</reference>